<reference evidence="4" key="1">
    <citation type="submission" date="2013-03" db="EMBL/GenBank/DDBJ databases">
        <authorList>
            <person name="Jeffery W."/>
            <person name="Warren W."/>
            <person name="Wilson R.K."/>
        </authorList>
    </citation>
    <scope>NUCLEOTIDE SEQUENCE</scope>
    <source>
        <strain evidence="4">female</strain>
    </source>
</reference>
<sequence>RFTKHFTHSRLYKHFIAPICLFIVLCYLFRLNIELAIYDIYNTMKITGIVLFILGLCKLNATLIRHYYINEKMTWPDAQEYCRYHYEDLSTVQNLSELQLLSIGTAVYSWIGLHRNDENASEWNWSGGRDTGFRRWGSEEPSSLSGLDCVRVLIRTTKWSAAQCSTLSHFSV</sequence>
<feature type="transmembrane region" description="Helical" evidence="1">
    <location>
        <begin position="43"/>
        <end position="64"/>
    </location>
</feature>
<dbReference type="InterPro" id="IPR016186">
    <property type="entry name" value="C-type_lectin-like/link_sf"/>
</dbReference>
<dbReference type="PANTHER" id="PTHR45784:SF8">
    <property type="entry name" value="C-TYPE MANNOSE RECEPTOR 2-RELATED"/>
    <property type="match status" value="1"/>
</dbReference>
<proteinExistence type="predicted"/>
<feature type="domain" description="C-type lectin" evidence="2">
    <location>
        <begin position="67"/>
        <end position="165"/>
    </location>
</feature>
<dbReference type="InParanoid" id="A0A3B1JTJ5"/>
<dbReference type="PANTHER" id="PTHR45784">
    <property type="entry name" value="C-TYPE LECTIN DOMAIN FAMILY 20 MEMBER A-RELATED"/>
    <property type="match status" value="1"/>
</dbReference>
<dbReference type="SUPFAM" id="SSF56436">
    <property type="entry name" value="C-type lectin-like"/>
    <property type="match status" value="1"/>
</dbReference>
<evidence type="ECO:0000313" key="3">
    <source>
        <dbReference type="Ensembl" id="ENSAMXP00000045160.1"/>
    </source>
</evidence>
<evidence type="ECO:0000256" key="1">
    <source>
        <dbReference type="SAM" id="Phobius"/>
    </source>
</evidence>
<dbReference type="Gene3D" id="3.10.100.10">
    <property type="entry name" value="Mannose-Binding Protein A, subunit A"/>
    <property type="match status" value="1"/>
</dbReference>
<keyword evidence="1" id="KW-1133">Transmembrane helix</keyword>
<dbReference type="SMART" id="SM00034">
    <property type="entry name" value="CLECT"/>
    <property type="match status" value="1"/>
</dbReference>
<dbReference type="InterPro" id="IPR001304">
    <property type="entry name" value="C-type_lectin-like"/>
</dbReference>
<accession>A0A3B1JTJ5</accession>
<dbReference type="AlphaFoldDB" id="A0A3B1JTJ5"/>
<name>A0A3B1JTJ5_ASTMX</name>
<reference evidence="3" key="4">
    <citation type="submission" date="2025-09" db="UniProtKB">
        <authorList>
            <consortium name="Ensembl"/>
        </authorList>
    </citation>
    <scope>IDENTIFICATION</scope>
</reference>
<dbReference type="PROSITE" id="PS50041">
    <property type="entry name" value="C_TYPE_LECTIN_2"/>
    <property type="match status" value="1"/>
</dbReference>
<protein>
    <recommendedName>
        <fullName evidence="2">C-type lectin domain-containing protein</fullName>
    </recommendedName>
</protein>
<dbReference type="Ensembl" id="ENSAMXT00000050928.1">
    <property type="protein sequence ID" value="ENSAMXP00000045160.1"/>
    <property type="gene ID" value="ENSAMXG00000038819.1"/>
</dbReference>
<evidence type="ECO:0000259" key="2">
    <source>
        <dbReference type="PROSITE" id="PS50041"/>
    </source>
</evidence>
<dbReference type="Pfam" id="PF00059">
    <property type="entry name" value="Lectin_C"/>
    <property type="match status" value="1"/>
</dbReference>
<evidence type="ECO:0000313" key="4">
    <source>
        <dbReference type="Proteomes" id="UP000018467"/>
    </source>
</evidence>
<reference evidence="3" key="3">
    <citation type="submission" date="2025-08" db="UniProtKB">
        <authorList>
            <consortium name="Ensembl"/>
        </authorList>
    </citation>
    <scope>IDENTIFICATION</scope>
</reference>
<keyword evidence="4" id="KW-1185">Reference proteome</keyword>
<organism evidence="3 4">
    <name type="scientific">Astyanax mexicanus</name>
    <name type="common">Blind cave fish</name>
    <name type="synonym">Astyanax fasciatus mexicanus</name>
    <dbReference type="NCBI Taxonomy" id="7994"/>
    <lineage>
        <taxon>Eukaryota</taxon>
        <taxon>Metazoa</taxon>
        <taxon>Chordata</taxon>
        <taxon>Craniata</taxon>
        <taxon>Vertebrata</taxon>
        <taxon>Euteleostomi</taxon>
        <taxon>Actinopterygii</taxon>
        <taxon>Neopterygii</taxon>
        <taxon>Teleostei</taxon>
        <taxon>Ostariophysi</taxon>
        <taxon>Characiformes</taxon>
        <taxon>Characoidei</taxon>
        <taxon>Acestrorhamphidae</taxon>
        <taxon>Acestrorhamphinae</taxon>
        <taxon>Astyanax</taxon>
    </lineage>
</organism>
<dbReference type="GeneTree" id="ENSGT01110000268191"/>
<dbReference type="Proteomes" id="UP000018467">
    <property type="component" value="Unassembled WGS sequence"/>
</dbReference>
<keyword evidence="1" id="KW-0472">Membrane</keyword>
<keyword evidence="1" id="KW-0812">Transmembrane</keyword>
<dbReference type="InterPro" id="IPR016187">
    <property type="entry name" value="CTDL_fold"/>
</dbReference>
<feature type="transmembrane region" description="Helical" evidence="1">
    <location>
        <begin position="12"/>
        <end position="31"/>
    </location>
</feature>
<reference evidence="4" key="2">
    <citation type="journal article" date="2014" name="Nat. Commun.">
        <title>The cavefish genome reveals candidate genes for eye loss.</title>
        <authorList>
            <person name="McGaugh S.E."/>
            <person name="Gross J.B."/>
            <person name="Aken B."/>
            <person name="Blin M."/>
            <person name="Borowsky R."/>
            <person name="Chalopin D."/>
            <person name="Hinaux H."/>
            <person name="Jeffery W.R."/>
            <person name="Keene A."/>
            <person name="Ma L."/>
            <person name="Minx P."/>
            <person name="Murphy D."/>
            <person name="O'Quin K.E."/>
            <person name="Retaux S."/>
            <person name="Rohner N."/>
            <person name="Searle S.M."/>
            <person name="Stahl B.A."/>
            <person name="Tabin C."/>
            <person name="Volff J.N."/>
            <person name="Yoshizawa M."/>
            <person name="Warren W.C."/>
        </authorList>
    </citation>
    <scope>NUCLEOTIDE SEQUENCE [LARGE SCALE GENOMIC DNA]</scope>
    <source>
        <strain evidence="4">female</strain>
    </source>
</reference>